<sequence length="97" mass="10491">MVLLQEHENKAIECLDDPLPLIHLCAGLLKMSAKVSNFGASGQKTDRADRSCIRSSKYEPSKLAVSLTSLAAGLTLFLAKHTSLMFPKGSISIAKFE</sequence>
<comment type="caution">
    <text evidence="1">The sequence shown here is derived from an EMBL/GenBank/DDBJ whole genome shotgun (WGS) entry which is preliminary data.</text>
</comment>
<protein>
    <submittedName>
        <fullName evidence="1">Uncharacterized protein</fullName>
    </submittedName>
</protein>
<name>A0ACC0B9S7_CATRO</name>
<evidence type="ECO:0000313" key="2">
    <source>
        <dbReference type="Proteomes" id="UP001060085"/>
    </source>
</evidence>
<keyword evidence="2" id="KW-1185">Reference proteome</keyword>
<dbReference type="Proteomes" id="UP001060085">
    <property type="component" value="Linkage Group LG04"/>
</dbReference>
<evidence type="ECO:0000313" key="1">
    <source>
        <dbReference type="EMBL" id="KAI5669406.1"/>
    </source>
</evidence>
<organism evidence="1 2">
    <name type="scientific">Catharanthus roseus</name>
    <name type="common">Madagascar periwinkle</name>
    <name type="synonym">Vinca rosea</name>
    <dbReference type="NCBI Taxonomy" id="4058"/>
    <lineage>
        <taxon>Eukaryota</taxon>
        <taxon>Viridiplantae</taxon>
        <taxon>Streptophyta</taxon>
        <taxon>Embryophyta</taxon>
        <taxon>Tracheophyta</taxon>
        <taxon>Spermatophyta</taxon>
        <taxon>Magnoliopsida</taxon>
        <taxon>eudicotyledons</taxon>
        <taxon>Gunneridae</taxon>
        <taxon>Pentapetalae</taxon>
        <taxon>asterids</taxon>
        <taxon>lamiids</taxon>
        <taxon>Gentianales</taxon>
        <taxon>Apocynaceae</taxon>
        <taxon>Rauvolfioideae</taxon>
        <taxon>Vinceae</taxon>
        <taxon>Catharanthinae</taxon>
        <taxon>Catharanthus</taxon>
    </lineage>
</organism>
<proteinExistence type="predicted"/>
<accession>A0ACC0B9S7</accession>
<reference evidence="2" key="1">
    <citation type="journal article" date="2023" name="Nat. Plants">
        <title>Single-cell RNA sequencing provides a high-resolution roadmap for understanding the multicellular compartmentation of specialized metabolism.</title>
        <authorList>
            <person name="Sun S."/>
            <person name="Shen X."/>
            <person name="Li Y."/>
            <person name="Li Y."/>
            <person name="Wang S."/>
            <person name="Li R."/>
            <person name="Zhang H."/>
            <person name="Shen G."/>
            <person name="Guo B."/>
            <person name="Wei J."/>
            <person name="Xu J."/>
            <person name="St-Pierre B."/>
            <person name="Chen S."/>
            <person name="Sun C."/>
        </authorList>
    </citation>
    <scope>NUCLEOTIDE SEQUENCE [LARGE SCALE GENOMIC DNA]</scope>
</reference>
<dbReference type="EMBL" id="CM044704">
    <property type="protein sequence ID" value="KAI5669406.1"/>
    <property type="molecule type" value="Genomic_DNA"/>
</dbReference>
<gene>
    <name evidence="1" type="ORF">M9H77_19259</name>
</gene>